<sequence>MKFRIHNGEYEDSLVIEGDTIKAVRDKANRETEKRGWKDCWSEEIKYGKN</sequence>
<evidence type="ECO:0000313" key="1">
    <source>
        <dbReference type="EMBL" id="KKN00949.1"/>
    </source>
</evidence>
<name>A0A0F9M5J9_9ZZZZ</name>
<organism evidence="1">
    <name type="scientific">marine sediment metagenome</name>
    <dbReference type="NCBI Taxonomy" id="412755"/>
    <lineage>
        <taxon>unclassified sequences</taxon>
        <taxon>metagenomes</taxon>
        <taxon>ecological metagenomes</taxon>
    </lineage>
</organism>
<dbReference type="EMBL" id="LAZR01005317">
    <property type="protein sequence ID" value="KKN00949.1"/>
    <property type="molecule type" value="Genomic_DNA"/>
</dbReference>
<dbReference type="AlphaFoldDB" id="A0A0F9M5J9"/>
<accession>A0A0F9M5J9</accession>
<gene>
    <name evidence="1" type="ORF">LCGC14_1132790</name>
</gene>
<comment type="caution">
    <text evidence="1">The sequence shown here is derived from an EMBL/GenBank/DDBJ whole genome shotgun (WGS) entry which is preliminary data.</text>
</comment>
<proteinExistence type="predicted"/>
<protein>
    <submittedName>
        <fullName evidence="1">Uncharacterized protein</fullName>
    </submittedName>
</protein>
<reference evidence="1" key="1">
    <citation type="journal article" date="2015" name="Nature">
        <title>Complex archaea that bridge the gap between prokaryotes and eukaryotes.</title>
        <authorList>
            <person name="Spang A."/>
            <person name="Saw J.H."/>
            <person name="Jorgensen S.L."/>
            <person name="Zaremba-Niedzwiedzka K."/>
            <person name="Martijn J."/>
            <person name="Lind A.E."/>
            <person name="van Eijk R."/>
            <person name="Schleper C."/>
            <person name="Guy L."/>
            <person name="Ettema T.J."/>
        </authorList>
    </citation>
    <scope>NUCLEOTIDE SEQUENCE</scope>
</reference>